<dbReference type="SUPFAM" id="SSF52047">
    <property type="entry name" value="RNI-like"/>
    <property type="match status" value="1"/>
</dbReference>
<evidence type="ECO:0000313" key="1">
    <source>
        <dbReference type="EMBL" id="KAK0442728.1"/>
    </source>
</evidence>
<dbReference type="Proteomes" id="UP001175211">
    <property type="component" value="Unassembled WGS sequence"/>
</dbReference>
<name>A0AA39MQP2_ARMTA</name>
<protein>
    <submittedName>
        <fullName evidence="1">Uncharacterized protein</fullName>
    </submittedName>
</protein>
<sequence length="403" mass="45875">MEWPLCQELSDLVVDALVEQGESLHAAALLSRATLFRTRHHRFKRVVLRSLHDCNVFLDICNASKGVAFSVDRLKFSGCSDKDQTVARVNVIEQLLELTVSVRLLHFEHIPWDHLSFISKGKCYDIPVVDLHHTVVASYRALVSFIQAFPKLHTLALWSVSLGRYDSVSDLQEAGSTSIIPRVRILEFEDCRDILVRLADDIAQNSAPLSVRHLRILRILTVQQASDLTSIKTILEKSGGLVQKLRVGIIKADTDELPILFFPPFLNHLHLSLDDCDYSNETDILQWWIKCFSCPDIKLSSIHISLFAEPHYPRMYQARITSIPPPILAPNEEMSFHLVKNKQVWSELDNALAQIRGLKEFVIKLPPQDEAQKLEPLKDAIKEGMPQALDRGILMLRTKRGWM</sequence>
<dbReference type="EMBL" id="JAUEPS010000063">
    <property type="protein sequence ID" value="KAK0442728.1"/>
    <property type="molecule type" value="Genomic_DNA"/>
</dbReference>
<dbReference type="AlphaFoldDB" id="A0AA39MQP2"/>
<comment type="caution">
    <text evidence="1">The sequence shown here is derived from an EMBL/GenBank/DDBJ whole genome shotgun (WGS) entry which is preliminary data.</text>
</comment>
<reference evidence="1" key="1">
    <citation type="submission" date="2023-06" db="EMBL/GenBank/DDBJ databases">
        <authorList>
            <consortium name="Lawrence Berkeley National Laboratory"/>
            <person name="Ahrendt S."/>
            <person name="Sahu N."/>
            <person name="Indic B."/>
            <person name="Wong-Bajracharya J."/>
            <person name="Merenyi Z."/>
            <person name="Ke H.-M."/>
            <person name="Monk M."/>
            <person name="Kocsube S."/>
            <person name="Drula E."/>
            <person name="Lipzen A."/>
            <person name="Balint B."/>
            <person name="Henrissat B."/>
            <person name="Andreopoulos B."/>
            <person name="Martin F.M."/>
            <person name="Harder C.B."/>
            <person name="Rigling D."/>
            <person name="Ford K.L."/>
            <person name="Foster G.D."/>
            <person name="Pangilinan J."/>
            <person name="Papanicolaou A."/>
            <person name="Barry K."/>
            <person name="LaButti K."/>
            <person name="Viragh M."/>
            <person name="Koriabine M."/>
            <person name="Yan M."/>
            <person name="Riley R."/>
            <person name="Champramary S."/>
            <person name="Plett K.L."/>
            <person name="Tsai I.J."/>
            <person name="Slot J."/>
            <person name="Sipos G."/>
            <person name="Plett J."/>
            <person name="Nagy L.G."/>
            <person name="Grigoriev I.V."/>
        </authorList>
    </citation>
    <scope>NUCLEOTIDE SEQUENCE</scope>
    <source>
        <strain evidence="1">CCBAS 213</strain>
    </source>
</reference>
<accession>A0AA39MQP2</accession>
<dbReference type="GeneID" id="85361887"/>
<organism evidence="1 2">
    <name type="scientific">Armillaria tabescens</name>
    <name type="common">Ringless honey mushroom</name>
    <name type="synonym">Agaricus tabescens</name>
    <dbReference type="NCBI Taxonomy" id="1929756"/>
    <lineage>
        <taxon>Eukaryota</taxon>
        <taxon>Fungi</taxon>
        <taxon>Dikarya</taxon>
        <taxon>Basidiomycota</taxon>
        <taxon>Agaricomycotina</taxon>
        <taxon>Agaricomycetes</taxon>
        <taxon>Agaricomycetidae</taxon>
        <taxon>Agaricales</taxon>
        <taxon>Marasmiineae</taxon>
        <taxon>Physalacriaceae</taxon>
        <taxon>Desarmillaria</taxon>
    </lineage>
</organism>
<keyword evidence="2" id="KW-1185">Reference proteome</keyword>
<evidence type="ECO:0000313" key="2">
    <source>
        <dbReference type="Proteomes" id="UP001175211"/>
    </source>
</evidence>
<dbReference type="RefSeq" id="XP_060324415.1">
    <property type="nucleotide sequence ID" value="XM_060478339.1"/>
</dbReference>
<gene>
    <name evidence="1" type="ORF">EV420DRAFT_1649616</name>
</gene>
<proteinExistence type="predicted"/>